<organism evidence="8 9">
    <name type="scientific">Candidatus Beckwithbacteria bacterium RIFCSPHIGHO2_12_FULL_47_17</name>
    <dbReference type="NCBI Taxonomy" id="1797460"/>
    <lineage>
        <taxon>Bacteria</taxon>
        <taxon>Candidatus Beckwithiibacteriota</taxon>
    </lineage>
</organism>
<dbReference type="GO" id="GO:0004519">
    <property type="term" value="F:endonuclease activity"/>
    <property type="evidence" value="ECO:0007669"/>
    <property type="project" value="UniProtKB-KW"/>
</dbReference>
<dbReference type="Proteomes" id="UP000176791">
    <property type="component" value="Unassembled WGS sequence"/>
</dbReference>
<evidence type="ECO:0000313" key="8">
    <source>
        <dbReference type="EMBL" id="OGD57030.1"/>
    </source>
</evidence>
<dbReference type="PANTHER" id="PTHR34873">
    <property type="entry name" value="SSR1766 PROTEIN"/>
    <property type="match status" value="1"/>
</dbReference>
<keyword evidence="5" id="KW-0378">Hydrolase</keyword>
<gene>
    <name evidence="8" type="ORF">A3E73_01805</name>
</gene>
<comment type="similarity">
    <text evidence="1">Belongs to the HicA mRNA interferase family.</text>
</comment>
<protein>
    <recommendedName>
        <fullName evidence="10">Addiction module toxin, HicA family</fullName>
    </recommendedName>
</protein>
<comment type="caution">
    <text evidence="8">The sequence shown here is derived from an EMBL/GenBank/DDBJ whole genome shotgun (WGS) entry which is preliminary data.</text>
</comment>
<keyword evidence="4" id="KW-0255">Endonuclease</keyword>
<dbReference type="PANTHER" id="PTHR34873:SF3">
    <property type="entry name" value="ADDICTION MODULE TOXIN, HICA FAMILY"/>
    <property type="match status" value="1"/>
</dbReference>
<evidence type="ECO:0000256" key="4">
    <source>
        <dbReference type="ARBA" id="ARBA00022759"/>
    </source>
</evidence>
<dbReference type="SUPFAM" id="SSF54786">
    <property type="entry name" value="YcfA/nrd intein domain"/>
    <property type="match status" value="1"/>
</dbReference>
<keyword evidence="2" id="KW-1277">Toxin-antitoxin system</keyword>
<evidence type="ECO:0000256" key="6">
    <source>
        <dbReference type="ARBA" id="ARBA00022884"/>
    </source>
</evidence>
<dbReference type="STRING" id="1797460.A3E73_01805"/>
<dbReference type="GO" id="GO:0003729">
    <property type="term" value="F:mRNA binding"/>
    <property type="evidence" value="ECO:0007669"/>
    <property type="project" value="InterPro"/>
</dbReference>
<dbReference type="Gene3D" id="3.30.920.30">
    <property type="entry name" value="Hypothetical protein"/>
    <property type="match status" value="1"/>
</dbReference>
<dbReference type="InterPro" id="IPR012933">
    <property type="entry name" value="HicA_mRNA_interferase"/>
</dbReference>
<keyword evidence="6" id="KW-0694">RNA-binding</keyword>
<evidence type="ECO:0000256" key="2">
    <source>
        <dbReference type="ARBA" id="ARBA00022649"/>
    </source>
</evidence>
<reference evidence="8 9" key="1">
    <citation type="journal article" date="2016" name="Nat. Commun.">
        <title>Thousands of microbial genomes shed light on interconnected biogeochemical processes in an aquifer system.</title>
        <authorList>
            <person name="Anantharaman K."/>
            <person name="Brown C.T."/>
            <person name="Hug L.A."/>
            <person name="Sharon I."/>
            <person name="Castelle C.J."/>
            <person name="Probst A.J."/>
            <person name="Thomas B.C."/>
            <person name="Singh A."/>
            <person name="Wilkins M.J."/>
            <person name="Karaoz U."/>
            <person name="Brodie E.L."/>
            <person name="Williams K.H."/>
            <person name="Hubbard S.S."/>
            <person name="Banfield J.F."/>
        </authorList>
    </citation>
    <scope>NUCLEOTIDE SEQUENCE [LARGE SCALE GENOMIC DNA]</scope>
</reference>
<evidence type="ECO:0000256" key="3">
    <source>
        <dbReference type="ARBA" id="ARBA00022722"/>
    </source>
</evidence>
<proteinExistence type="inferred from homology"/>
<dbReference type="AlphaFoldDB" id="A0A1F5DPR1"/>
<name>A0A1F5DPR1_9BACT</name>
<dbReference type="GO" id="GO:0016787">
    <property type="term" value="F:hydrolase activity"/>
    <property type="evidence" value="ECO:0007669"/>
    <property type="project" value="UniProtKB-KW"/>
</dbReference>
<keyword evidence="3" id="KW-0540">Nuclease</keyword>
<accession>A0A1F5DPR1</accession>
<evidence type="ECO:0000313" key="9">
    <source>
        <dbReference type="Proteomes" id="UP000176791"/>
    </source>
</evidence>
<evidence type="ECO:0008006" key="10">
    <source>
        <dbReference type="Google" id="ProtNLM"/>
    </source>
</evidence>
<keyword evidence="7" id="KW-0346">Stress response</keyword>
<dbReference type="InterPro" id="IPR038570">
    <property type="entry name" value="HicA_sf"/>
</dbReference>
<evidence type="ECO:0000256" key="1">
    <source>
        <dbReference type="ARBA" id="ARBA00006620"/>
    </source>
</evidence>
<evidence type="ECO:0000256" key="7">
    <source>
        <dbReference type="ARBA" id="ARBA00023016"/>
    </source>
</evidence>
<evidence type="ECO:0000256" key="5">
    <source>
        <dbReference type="ARBA" id="ARBA00022801"/>
    </source>
</evidence>
<dbReference type="Pfam" id="PF07927">
    <property type="entry name" value="HicA_toxin"/>
    <property type="match status" value="1"/>
</dbReference>
<dbReference type="EMBL" id="MEZN01000003">
    <property type="protein sequence ID" value="OGD57030.1"/>
    <property type="molecule type" value="Genomic_DNA"/>
</dbReference>
<sequence>MPKLPQIKPKIIEKVLLKIGFIPRPGKGSHIVFKHADGRRTVVPVHNYPVRTGTLRAILKQIDLPVKEFLKLL</sequence>